<proteinExistence type="predicted"/>
<dbReference type="AlphaFoldDB" id="A0A1C9CE35"/>
<gene>
    <name evidence="1" type="primary">orf63</name>
    <name evidence="1" type="ORF">Psor_160</name>
</gene>
<keyword evidence="1" id="KW-0934">Plastid</keyword>
<name>A0A1C9CE35_PORSO</name>
<dbReference type="EMBL" id="KX284720">
    <property type="protein sequence ID" value="AOM66635.1"/>
    <property type="molecule type" value="Genomic_DNA"/>
</dbReference>
<dbReference type="RefSeq" id="YP_009297292.1">
    <property type="nucleotide sequence ID" value="NC_031175.1"/>
</dbReference>
<reference evidence="1" key="1">
    <citation type="journal article" date="2016" name="BMC Biol.">
        <title>Parallel evolution of highly conserved plastid genome architecture in red seaweeds and seed plants.</title>
        <authorList>
            <person name="Lee J."/>
            <person name="Cho C.H."/>
            <person name="Park S.I."/>
            <person name="Choi J.W."/>
            <person name="Song H.S."/>
            <person name="West J.A."/>
            <person name="Bhattacharya D."/>
            <person name="Yoon H.S."/>
        </authorList>
    </citation>
    <scope>NUCLEOTIDE SEQUENCE</scope>
</reference>
<dbReference type="GeneID" id="29073772"/>
<accession>A0A1C9CE35</accession>
<sequence>MIRNRLVAYLFANLYAKIKTPIKNETNYLMPLDTILDNKQEILFEIVIKELNKCLRMFKQIN</sequence>
<evidence type="ECO:0000313" key="1">
    <source>
        <dbReference type="EMBL" id="AOM66635.1"/>
    </source>
</evidence>
<protein>
    <submittedName>
        <fullName evidence="1">Uncharacterized protein</fullName>
    </submittedName>
</protein>
<geneLocation type="plastid" evidence="1"/>
<organism evidence="1">
    <name type="scientific">Porphyridium sordidum</name>
    <name type="common">Red alga</name>
    <dbReference type="NCBI Taxonomy" id="28024"/>
    <lineage>
        <taxon>Eukaryota</taxon>
        <taxon>Rhodophyta</taxon>
        <taxon>Bangiophyceae</taxon>
        <taxon>Porphyridiales</taxon>
        <taxon>Porphyridiaceae</taxon>
        <taxon>Porphyridium</taxon>
    </lineage>
</organism>